<dbReference type="Pfam" id="PF25183">
    <property type="entry name" value="OMP_b-brl_4"/>
    <property type="match status" value="2"/>
</dbReference>
<accession>A0A178IHV9</accession>
<dbReference type="Gene3D" id="2.40.170.20">
    <property type="entry name" value="TonB-dependent receptor, beta-barrel domain"/>
    <property type="match status" value="1"/>
</dbReference>
<keyword evidence="6" id="KW-0998">Cell outer membrane</keyword>
<dbReference type="SUPFAM" id="SSF56935">
    <property type="entry name" value="Porins"/>
    <property type="match status" value="1"/>
</dbReference>
<evidence type="ECO:0000256" key="3">
    <source>
        <dbReference type="ARBA" id="ARBA00022452"/>
    </source>
</evidence>
<dbReference type="PANTHER" id="PTHR30069">
    <property type="entry name" value="TONB-DEPENDENT OUTER MEMBRANE RECEPTOR"/>
    <property type="match status" value="1"/>
</dbReference>
<dbReference type="InterPro" id="IPR008969">
    <property type="entry name" value="CarboxyPept-like_regulatory"/>
</dbReference>
<organism evidence="9 10">
    <name type="scientific">Termitidicoccus mucosus</name>
    <dbReference type="NCBI Taxonomy" id="1184151"/>
    <lineage>
        <taxon>Bacteria</taxon>
        <taxon>Pseudomonadati</taxon>
        <taxon>Verrucomicrobiota</taxon>
        <taxon>Opitutia</taxon>
        <taxon>Opitutales</taxon>
        <taxon>Opitutaceae</taxon>
        <taxon>Termitidicoccus</taxon>
    </lineage>
</organism>
<protein>
    <recommendedName>
        <fullName evidence="8">TonB-dependent transporter Oar-like beta-barrel domain-containing protein</fullName>
    </recommendedName>
</protein>
<dbReference type="Pfam" id="PF13620">
    <property type="entry name" value="CarboxypepD_reg"/>
    <property type="match status" value="1"/>
</dbReference>
<gene>
    <name evidence="9" type="ORF">AW736_15955</name>
</gene>
<evidence type="ECO:0000256" key="5">
    <source>
        <dbReference type="ARBA" id="ARBA00023136"/>
    </source>
</evidence>
<keyword evidence="7" id="KW-0732">Signal</keyword>
<evidence type="ECO:0000313" key="10">
    <source>
        <dbReference type="Proteomes" id="UP000078486"/>
    </source>
</evidence>
<feature type="domain" description="TonB-dependent transporter Oar-like beta-barrel" evidence="8">
    <location>
        <begin position="245"/>
        <end position="327"/>
    </location>
</feature>
<evidence type="ECO:0000256" key="1">
    <source>
        <dbReference type="ARBA" id="ARBA00004571"/>
    </source>
</evidence>
<dbReference type="InterPro" id="IPR036942">
    <property type="entry name" value="Beta-barrel_TonB_sf"/>
</dbReference>
<evidence type="ECO:0000256" key="7">
    <source>
        <dbReference type="SAM" id="SignalP"/>
    </source>
</evidence>
<name>A0A178IHV9_9BACT</name>
<feature type="domain" description="TonB-dependent transporter Oar-like beta-barrel" evidence="8">
    <location>
        <begin position="358"/>
        <end position="1010"/>
    </location>
</feature>
<keyword evidence="10" id="KW-1185">Reference proteome</keyword>
<dbReference type="Gene3D" id="2.60.40.1120">
    <property type="entry name" value="Carboxypeptidase-like, regulatory domain"/>
    <property type="match status" value="1"/>
</dbReference>
<dbReference type="STRING" id="1184151.AW736_15955"/>
<keyword evidence="4" id="KW-0812">Transmembrane</keyword>
<dbReference type="InterPro" id="IPR039426">
    <property type="entry name" value="TonB-dep_rcpt-like"/>
</dbReference>
<proteinExistence type="predicted"/>
<comment type="caution">
    <text evidence="9">The sequence shown here is derived from an EMBL/GenBank/DDBJ whole genome shotgun (WGS) entry which is preliminary data.</text>
</comment>
<comment type="subcellular location">
    <subcellularLocation>
        <location evidence="1">Cell outer membrane</location>
        <topology evidence="1">Multi-pass membrane protein</topology>
    </subcellularLocation>
</comment>
<dbReference type="RefSeq" id="WP_068771296.1">
    <property type="nucleotide sequence ID" value="NZ_CP109796.1"/>
</dbReference>
<dbReference type="OrthoDB" id="9764669at2"/>
<keyword evidence="2" id="KW-0813">Transport</keyword>
<evidence type="ECO:0000259" key="8">
    <source>
        <dbReference type="Pfam" id="PF25183"/>
    </source>
</evidence>
<feature type="chain" id="PRO_5008088838" description="TonB-dependent transporter Oar-like beta-barrel domain-containing protein" evidence="7">
    <location>
        <begin position="28"/>
        <end position="1087"/>
    </location>
</feature>
<dbReference type="GO" id="GO:0044718">
    <property type="term" value="P:siderophore transmembrane transport"/>
    <property type="evidence" value="ECO:0007669"/>
    <property type="project" value="TreeGrafter"/>
</dbReference>
<dbReference type="SUPFAM" id="SSF49464">
    <property type="entry name" value="Carboxypeptidase regulatory domain-like"/>
    <property type="match status" value="1"/>
</dbReference>
<evidence type="ECO:0000313" key="9">
    <source>
        <dbReference type="EMBL" id="OAM88719.1"/>
    </source>
</evidence>
<keyword evidence="3" id="KW-1134">Transmembrane beta strand</keyword>
<evidence type="ECO:0000256" key="4">
    <source>
        <dbReference type="ARBA" id="ARBA00022692"/>
    </source>
</evidence>
<dbReference type="EMBL" id="LRRQ01000125">
    <property type="protein sequence ID" value="OAM88719.1"/>
    <property type="molecule type" value="Genomic_DNA"/>
</dbReference>
<keyword evidence="5" id="KW-0472">Membrane</keyword>
<dbReference type="Proteomes" id="UP000078486">
    <property type="component" value="Unassembled WGS sequence"/>
</dbReference>
<evidence type="ECO:0000256" key="2">
    <source>
        <dbReference type="ARBA" id="ARBA00022448"/>
    </source>
</evidence>
<evidence type="ECO:0000256" key="6">
    <source>
        <dbReference type="ARBA" id="ARBA00023237"/>
    </source>
</evidence>
<feature type="signal peptide" evidence="7">
    <location>
        <begin position="1"/>
        <end position="27"/>
    </location>
</feature>
<dbReference type="AlphaFoldDB" id="A0A178IHV9"/>
<dbReference type="GO" id="GO:0009279">
    <property type="term" value="C:cell outer membrane"/>
    <property type="evidence" value="ECO:0007669"/>
    <property type="project" value="UniProtKB-SubCell"/>
</dbReference>
<dbReference type="GO" id="GO:0015344">
    <property type="term" value="F:siderophore uptake transmembrane transporter activity"/>
    <property type="evidence" value="ECO:0007669"/>
    <property type="project" value="TreeGrafter"/>
</dbReference>
<dbReference type="InterPro" id="IPR057601">
    <property type="entry name" value="Oar-like_b-barrel"/>
</dbReference>
<reference evidence="9 10" key="1">
    <citation type="submission" date="2016-01" db="EMBL/GenBank/DDBJ databases">
        <title>High potential of lignocellulose degradation of a new Verrucomicrobia species.</title>
        <authorList>
            <person name="Wang Y."/>
            <person name="Shi Y."/>
            <person name="Qiu Z."/>
            <person name="Liu S."/>
            <person name="Yang H."/>
        </authorList>
    </citation>
    <scope>NUCLEOTIDE SEQUENCE [LARGE SCALE GENOMIC DNA]</scope>
    <source>
        <strain evidence="9 10">TSB47</strain>
    </source>
</reference>
<dbReference type="PANTHER" id="PTHR30069:SF46">
    <property type="entry name" value="OAR PROTEIN"/>
    <property type="match status" value="1"/>
</dbReference>
<sequence length="1087" mass="117426">MHKTFLKLFTIAAAGFAFMVSLPTASAQGIVSSGITGTVVDEAGRPLSGAAVTVIHTPSNTAATAITGASGRFGVSGLRVGGPYTVSATIAGYDIKPLANVHTSLGGDSDVTLVATGEVIQLERFVVGASINDLNAAATGASSVLDNHAINNMPTTNRSFADMMKTNPFVSIRSGAQVTALGMNNRYNSISIDGARQNDNFGLSSTGLFSLKNPFSLDALENFSIQLTPYDVTQSGFAGASINAVSKSGSNEFHGSAYYVYTSYKWQGEDVFGTTAGQRTSTFYERTWGATLGGPIIKDKLFFFVNYEKFSNPSGGATNPGFIPDGTVLSSLAGQFGSLPGSPNFGSFGSVGGALLEDEKKLVKIDWNITRNHRLTVRYSETEGNQPSYPDFRSTGAPSGFPSGLGASFSNGVTTFDSKYYTLAVNEEVWAAQLFSNWTPNLKTEFAFSKNDTTSLRSTPVNLPEIILLNVPGTSFATGDALTTNTALLFGTDYSSMGNGIISKTIGYSGNITYSWKDLTFKAGFDREETDFENLFRNGSYGRFVYNYAPGFDLATATPVFFARNVATEGFPGTDVSTFEQTGFFVQAKWEPSHRFNVTLGLRYDVLGSPIDPSYNPAFETAFGVRNDSTIDGADQFAPRLSFNYALDDERRIQLRGGVGVFLGRNPWVWVSNSYGNAGFGRFTPSSDTGLGLPTLGQYLGGTFGSTDPIYSFNSGNPMGTTTATTGGGDVAFMKPGLKLPTNMRGNFAVDIKLPFLDSIFSVEYIRTDVMEAIFYDQINLVPIGQGADGRTRFSGRQSTAFNRVYRFGNTDVGGSDYVAFSLDRPFKDGWSYNITYTRGKATEAQPGGSSTASSQWQYNIVFNQNQVERTRSDYEVKDRIQASISKEFNFFKRFKTTATLYYEGRSGLPYSYVYSGDLNGDGSSGNDTLAVPTGVDDPRFDFSAMSSAEARDAYIAFMQNSELAAHAGGYAPRNAFLGPWQSRLDLHLSQEIHVHGPVKVEVFASFINFGSWLSDDIFNYIETLGNPSNSNQNRVLGNASYGADGRIRPTVSLNSDGTINFASGSQFLVNNSDSRWRIQAGVRLKF</sequence>